<dbReference type="EMBL" id="JABFAA010000006">
    <property type="protein sequence ID" value="MBA0684428.1"/>
    <property type="molecule type" value="Genomic_DNA"/>
</dbReference>
<accession>A0A7J8XAX6</accession>
<gene>
    <name evidence="1" type="ORF">Goari_026014</name>
</gene>
<name>A0A7J8XAX6_GOSAI</name>
<comment type="caution">
    <text evidence="1">The sequence shown here is derived from an EMBL/GenBank/DDBJ whole genome shotgun (WGS) entry which is preliminary data.</text>
</comment>
<organism evidence="1 2">
    <name type="scientific">Gossypium aridum</name>
    <name type="common">American cotton</name>
    <name type="synonym">Erioxylum aridum</name>
    <dbReference type="NCBI Taxonomy" id="34290"/>
    <lineage>
        <taxon>Eukaryota</taxon>
        <taxon>Viridiplantae</taxon>
        <taxon>Streptophyta</taxon>
        <taxon>Embryophyta</taxon>
        <taxon>Tracheophyta</taxon>
        <taxon>Spermatophyta</taxon>
        <taxon>Magnoliopsida</taxon>
        <taxon>eudicotyledons</taxon>
        <taxon>Gunneridae</taxon>
        <taxon>Pentapetalae</taxon>
        <taxon>rosids</taxon>
        <taxon>malvids</taxon>
        <taxon>Malvales</taxon>
        <taxon>Malvaceae</taxon>
        <taxon>Malvoideae</taxon>
        <taxon>Gossypium</taxon>
    </lineage>
</organism>
<dbReference type="AlphaFoldDB" id="A0A7J8XAX6"/>
<protein>
    <submittedName>
        <fullName evidence="1">Uncharacterized protein</fullName>
    </submittedName>
</protein>
<sequence>MQEILISLSWHHFLLDLLCSWFTWQLFQSPAPVSTLLVVLGPLLSTTRTSHGMIIGSSGLDHSLVQPLLQSITSLS</sequence>
<dbReference type="Proteomes" id="UP000593577">
    <property type="component" value="Unassembled WGS sequence"/>
</dbReference>
<reference evidence="1 2" key="1">
    <citation type="journal article" date="2019" name="Genome Biol. Evol.">
        <title>Insights into the evolution of the New World diploid cottons (Gossypium, subgenus Houzingenia) based on genome sequencing.</title>
        <authorList>
            <person name="Grover C.E."/>
            <person name="Arick M.A. 2nd"/>
            <person name="Thrash A."/>
            <person name="Conover J.L."/>
            <person name="Sanders W.S."/>
            <person name="Peterson D.G."/>
            <person name="Frelichowski J.E."/>
            <person name="Scheffler J.A."/>
            <person name="Scheffler B.E."/>
            <person name="Wendel J.F."/>
        </authorList>
    </citation>
    <scope>NUCLEOTIDE SEQUENCE [LARGE SCALE GENOMIC DNA]</scope>
    <source>
        <strain evidence="1">185</strain>
        <tissue evidence="1">Leaf</tissue>
    </source>
</reference>
<evidence type="ECO:0000313" key="1">
    <source>
        <dbReference type="EMBL" id="MBA0684428.1"/>
    </source>
</evidence>
<evidence type="ECO:0000313" key="2">
    <source>
        <dbReference type="Proteomes" id="UP000593577"/>
    </source>
</evidence>
<keyword evidence="2" id="KW-1185">Reference proteome</keyword>
<proteinExistence type="predicted"/>